<dbReference type="Pfam" id="PF25942">
    <property type="entry name" value="Ig_halo"/>
    <property type="match status" value="1"/>
</dbReference>
<accession>A0A1I0QHD4</accession>
<gene>
    <name evidence="2" type="ORF">SAMN04487945_2580</name>
</gene>
<dbReference type="EMBL" id="FOJA01000001">
    <property type="protein sequence ID" value="SEW26042.1"/>
    <property type="molecule type" value="Genomic_DNA"/>
</dbReference>
<dbReference type="AlphaFoldDB" id="A0A1I0QHD4"/>
<dbReference type="InterPro" id="IPR058929">
    <property type="entry name" value="Ig_halo"/>
</dbReference>
<proteinExistence type="predicted"/>
<feature type="domain" description="Ig-like" evidence="1">
    <location>
        <begin position="27"/>
        <end position="98"/>
    </location>
</feature>
<evidence type="ECO:0000259" key="1">
    <source>
        <dbReference type="Pfam" id="PF25942"/>
    </source>
</evidence>
<reference evidence="2 3" key="1">
    <citation type="submission" date="2016-10" db="EMBL/GenBank/DDBJ databases">
        <authorList>
            <person name="de Groot N.N."/>
        </authorList>
    </citation>
    <scope>NUCLEOTIDE SEQUENCE [LARGE SCALE GENOMIC DNA]</scope>
    <source>
        <strain evidence="2 3">CGMCC 1.5337</strain>
    </source>
</reference>
<protein>
    <recommendedName>
        <fullName evidence="1">Ig-like domain-containing protein</fullName>
    </recommendedName>
</protein>
<sequence length="107" mass="11310">MLAGCSSILSETNPDVVVFNQTGESVEVTIEVTDRSTGETVLSDTATIEPSQASEYPDALPDSGDFSATVQTAGELSGQHAWAVTSEDQSLQVRVQNDTVEFDTVTP</sequence>
<name>A0A1I0QHD4_9EURY</name>
<evidence type="ECO:0000313" key="3">
    <source>
        <dbReference type="Proteomes" id="UP000198518"/>
    </source>
</evidence>
<evidence type="ECO:0000313" key="2">
    <source>
        <dbReference type="EMBL" id="SEW26042.1"/>
    </source>
</evidence>
<organism evidence="2 3">
    <name type="scientific">Halobacterium jilantaiense</name>
    <dbReference type="NCBI Taxonomy" id="355548"/>
    <lineage>
        <taxon>Archaea</taxon>
        <taxon>Methanobacteriati</taxon>
        <taxon>Methanobacteriota</taxon>
        <taxon>Stenosarchaea group</taxon>
        <taxon>Halobacteria</taxon>
        <taxon>Halobacteriales</taxon>
        <taxon>Halobacteriaceae</taxon>
        <taxon>Halobacterium</taxon>
    </lineage>
</organism>
<keyword evidence="3" id="KW-1185">Reference proteome</keyword>
<dbReference type="Proteomes" id="UP000198518">
    <property type="component" value="Unassembled WGS sequence"/>
</dbReference>